<proteinExistence type="predicted"/>
<keyword evidence="5" id="KW-1185">Reference proteome</keyword>
<dbReference type="PANTHER" id="PTHR47219">
    <property type="entry name" value="RAB GTPASE-ACTIVATING PROTEIN 1-LIKE"/>
    <property type="match status" value="1"/>
</dbReference>
<gene>
    <name evidence="4" type="ORF">STCU_02252</name>
    <name evidence="3" type="ORF">STCU_06757</name>
</gene>
<reference evidence="4 5" key="1">
    <citation type="journal article" date="2013" name="PLoS ONE">
        <title>Predicting the Proteins of Angomonas deanei, Strigomonas culicis and Their Respective Endosymbionts Reveals New Aspects of the Trypanosomatidae Family.</title>
        <authorList>
            <person name="Motta M.C."/>
            <person name="Martins A.C."/>
            <person name="de Souza S.S."/>
            <person name="Catta-Preta C.M."/>
            <person name="Silva R."/>
            <person name="Klein C.C."/>
            <person name="de Almeida L.G."/>
            <person name="de Lima Cunha O."/>
            <person name="Ciapina L.P."/>
            <person name="Brocchi M."/>
            <person name="Colabardini A.C."/>
            <person name="de Araujo Lima B."/>
            <person name="Machado C.R."/>
            <person name="de Almeida Soares C.M."/>
            <person name="Probst C.M."/>
            <person name="de Menezes C.B."/>
            <person name="Thompson C.E."/>
            <person name="Bartholomeu D.C."/>
            <person name="Gradia D.F."/>
            <person name="Pavoni D.P."/>
            <person name="Grisard E.C."/>
            <person name="Fantinatti-Garboggini F."/>
            <person name="Marchini F.K."/>
            <person name="Rodrigues-Luiz G.F."/>
            <person name="Wagner G."/>
            <person name="Goldman G.H."/>
            <person name="Fietto J.L."/>
            <person name="Elias M.C."/>
            <person name="Goldman M.H."/>
            <person name="Sagot M.F."/>
            <person name="Pereira M."/>
            <person name="Stoco P.H."/>
            <person name="de Mendonca-Neto R.P."/>
            <person name="Teixeira S.M."/>
            <person name="Maciel T.E."/>
            <person name="de Oliveira Mendes T.A."/>
            <person name="Urmenyi T.P."/>
            <person name="de Souza W."/>
            <person name="Schenkman S."/>
            <person name="de Vasconcelos A.T."/>
        </authorList>
    </citation>
    <scope>NUCLEOTIDE SEQUENCE [LARGE SCALE GENOMIC DNA]</scope>
</reference>
<organism evidence="4 5">
    <name type="scientific">Strigomonas culicis</name>
    <dbReference type="NCBI Taxonomy" id="28005"/>
    <lineage>
        <taxon>Eukaryota</taxon>
        <taxon>Discoba</taxon>
        <taxon>Euglenozoa</taxon>
        <taxon>Kinetoplastea</taxon>
        <taxon>Metakinetoplastina</taxon>
        <taxon>Trypanosomatida</taxon>
        <taxon>Trypanosomatidae</taxon>
        <taxon>Strigomonadinae</taxon>
        <taxon>Strigomonas</taxon>
    </lineage>
</organism>
<dbReference type="GO" id="GO:0031267">
    <property type="term" value="F:small GTPase binding"/>
    <property type="evidence" value="ECO:0007669"/>
    <property type="project" value="TreeGrafter"/>
</dbReference>
<evidence type="ECO:0000313" key="5">
    <source>
        <dbReference type="Proteomes" id="UP000015354"/>
    </source>
</evidence>
<evidence type="ECO:0000313" key="3">
    <source>
        <dbReference type="EMBL" id="EPY25271.1"/>
    </source>
</evidence>
<evidence type="ECO:0000313" key="4">
    <source>
        <dbReference type="EMBL" id="EPY33376.1"/>
    </source>
</evidence>
<protein>
    <submittedName>
        <fullName evidence="4">GTPase activating protein</fullName>
    </submittedName>
</protein>
<dbReference type="InterPro" id="IPR000195">
    <property type="entry name" value="Rab-GAP-TBC_dom"/>
</dbReference>
<dbReference type="InterPro" id="IPR050302">
    <property type="entry name" value="Rab_GAP_TBC_domain"/>
</dbReference>
<feature type="domain" description="Rab-GAP TBC" evidence="2">
    <location>
        <begin position="298"/>
        <end position="458"/>
    </location>
</feature>
<dbReference type="Pfam" id="PF00566">
    <property type="entry name" value="RabGAP-TBC"/>
    <property type="match status" value="1"/>
</dbReference>
<dbReference type="OrthoDB" id="294251at2759"/>
<dbReference type="EMBL" id="ATMH01006757">
    <property type="protein sequence ID" value="EPY25271.1"/>
    <property type="molecule type" value="Genomic_DNA"/>
</dbReference>
<dbReference type="SUPFAM" id="SSF47923">
    <property type="entry name" value="Ypt/Rab-GAP domain of gyp1p"/>
    <property type="match status" value="2"/>
</dbReference>
<reference evidence="4" key="2">
    <citation type="submission" date="2013-03" db="EMBL/GenBank/DDBJ databases">
        <authorList>
            <person name="Motta M.C.M."/>
            <person name="Martins A.C.A."/>
            <person name="Preta C.M.C.C."/>
            <person name="Silva R."/>
            <person name="de Souza S.S."/>
            <person name="Klein C.C."/>
            <person name="de Almeida L.G.P."/>
            <person name="Cunha O.L."/>
            <person name="Colabardini A.C."/>
            <person name="Lima B.A."/>
            <person name="Machado C.R."/>
            <person name="Soares C.M.A."/>
            <person name="de Menezes C.B.A."/>
            <person name="Bartolomeu D.C."/>
            <person name="Grisard E.C."/>
            <person name="Fantinatti-Garboggini F."/>
            <person name="Rodrigues-Luiz G.F."/>
            <person name="Wagner G."/>
            <person name="Goldman G.H."/>
            <person name="Fietto J.L.R."/>
            <person name="Ciapina L.P."/>
            <person name="Brocchi M."/>
            <person name="Elias M.C."/>
            <person name="Goldman M.H.S."/>
            <person name="Sagot M.-F."/>
            <person name="Pereira M."/>
            <person name="Stoco P.H."/>
            <person name="Teixeira S.M.R."/>
            <person name="de Mendonca-Neto R.P."/>
            <person name="Maciel T.E.F."/>
            <person name="Mendes T.A.O."/>
            <person name="Urmenyi T.P."/>
            <person name="Teixeira M.M.G."/>
            <person name="de Camargo E.F.P."/>
            <person name="de Sousa W."/>
            <person name="Schenkman S."/>
            <person name="de Vasconcelos A.T.R."/>
        </authorList>
    </citation>
    <scope>NUCLEOTIDE SEQUENCE</scope>
</reference>
<dbReference type="PANTHER" id="PTHR47219:SF9">
    <property type="entry name" value="GTPASE ACTIVATING PROTEIN AND CENTROSOME-ASSOCIATED, ISOFORM B"/>
    <property type="match status" value="1"/>
</dbReference>
<feature type="region of interest" description="Disordered" evidence="1">
    <location>
        <begin position="119"/>
        <end position="139"/>
    </location>
</feature>
<accession>S9W1H7</accession>
<name>S9W1H7_9TRYP</name>
<dbReference type="GO" id="GO:0005096">
    <property type="term" value="F:GTPase activator activity"/>
    <property type="evidence" value="ECO:0007669"/>
    <property type="project" value="TreeGrafter"/>
</dbReference>
<dbReference type="EMBL" id="ATMH01002252">
    <property type="protein sequence ID" value="EPY33376.1"/>
    <property type="molecule type" value="Genomic_DNA"/>
</dbReference>
<dbReference type="AlphaFoldDB" id="S9W1H7"/>
<evidence type="ECO:0000256" key="1">
    <source>
        <dbReference type="SAM" id="MobiDB-lite"/>
    </source>
</evidence>
<dbReference type="Proteomes" id="UP000015354">
    <property type="component" value="Unassembled WGS sequence"/>
</dbReference>
<dbReference type="InterPro" id="IPR035969">
    <property type="entry name" value="Rab-GAP_TBC_sf"/>
</dbReference>
<dbReference type="Gene3D" id="1.10.472.80">
    <property type="entry name" value="Ypt/Rab-GAP domain of gyp1p, domain 3"/>
    <property type="match status" value="1"/>
</dbReference>
<comment type="caution">
    <text evidence="4">The sequence shown here is derived from an EMBL/GenBank/DDBJ whole genome shotgun (WGS) entry which is preliminary data.</text>
</comment>
<sequence length="566" mass="63105">MEQHSNPFAGSTPAKRTAQDLEAVTGLKLQYAEDCFRVSGCYEAALASFAQSLPLLPKEYFDAYETVEKNASKLNEELKLVYQKARELKTGDLTDADVWKLFQLNPLFSGQKSASAAAPASGGFPFDKKQPAASTETEAANPLKFDTKAPAASGTAQAPTGFSGFGTKAPAASGTAPAATGFVGFGTKAPDTTDAGAASSAPTFGGFGAPAAAADTEKEEKKPEVLYCEPEHFTGPLLDMPGFWEAEVVERCALLNLNGGFIEANRDKLLPRLERWVKRASFYRAPVKYARIVDRDEEVTRVIIKDADRTFNAPEHREKFVHFLHAMYHEFHAYGQAMSYLAGLCMLVLNEDDTAAVLRFVSKEYIRGHWAAEAVGFATSAWVVHYFMEKRFPAVANHLMELKFWPDTYLQKILTGLCIHVLPFQELFTFLDAFMEGGMAYLIKFCLGIVERFQDRFLAIKDSMEANKVYEMMRLDSHATNITDIRAILARAPEIDLGENTNNIDLLRSEMYEKHVLPRLQRAPKKDTFEPCALCEKGRPKWWNDDLGHVCNECKDKHPNEVFEDF</sequence>
<evidence type="ECO:0000259" key="2">
    <source>
        <dbReference type="Pfam" id="PF00566"/>
    </source>
</evidence>